<dbReference type="EMBL" id="JABWQV010000116">
    <property type="protein sequence ID" value="MBC3348307.1"/>
    <property type="molecule type" value="Genomic_DNA"/>
</dbReference>
<keyword evidence="6" id="KW-0106">Calcium</keyword>
<comment type="similarity">
    <text evidence="3">Belongs to the peptidase M10B family.</text>
</comment>
<evidence type="ECO:0000256" key="6">
    <source>
        <dbReference type="ARBA" id="ARBA00022837"/>
    </source>
</evidence>
<dbReference type="Gene3D" id="2.150.10.10">
    <property type="entry name" value="Serralysin-like metalloprotease, C-terminal"/>
    <property type="match status" value="1"/>
</dbReference>
<dbReference type="SUPFAM" id="SSF51120">
    <property type="entry name" value="beta-Roll"/>
    <property type="match status" value="1"/>
</dbReference>
<sequence length="415" mass="43728">MPSPIGFSFTSTAKLTGNAQVDSLLSGTYWMGNSWSTGTFTTSLTYSFVTAGSRFAFNYSSDDEYKAIYLLTSAQQSGIVSALGTWSSVANIKLSQVSETSTNVGDLRFGGYQGMDGDIAAWGYFPAETPSGGDVWLGPVTNDPAPVKGTYDYLTFVHEIGHALGLKHPFSQSLSNPTMLTPQFDDVRYTVMSYDAAYSYQPTTPMLLDIAAVQSLYGANTQWQTGNNMYSWASGQSVFETIWDAGGNDTIDARNQAEAVRISLNEGQFSKIGQTFTDFSTQTAFNEGLAIAYGAKIENALGSAHDDTLIGNALGNLLNGHAGKDIMAGGAGNDTYVIDNIGDVVQESSAPNSGTDTILSLINYTLGANVEALRLSGNGNLNGVGNALNNRITGTAGANILDGRSGIDTLIGGTG</sequence>
<dbReference type="SUPFAM" id="SSF55486">
    <property type="entry name" value="Metalloproteases ('zincins'), catalytic domain"/>
    <property type="match status" value="1"/>
</dbReference>
<evidence type="ECO:0000313" key="9">
    <source>
        <dbReference type="Proteomes" id="UP000617171"/>
    </source>
</evidence>
<evidence type="ECO:0000313" key="8">
    <source>
        <dbReference type="EMBL" id="MBC3348307.1"/>
    </source>
</evidence>
<keyword evidence="9" id="KW-1185">Reference proteome</keyword>
<keyword evidence="5" id="KW-0677">Repeat</keyword>
<dbReference type="Proteomes" id="UP000617171">
    <property type="component" value="Unassembled WGS sequence"/>
</dbReference>
<feature type="non-terminal residue" evidence="8">
    <location>
        <position position="415"/>
    </location>
</feature>
<dbReference type="Gene3D" id="3.40.390.10">
    <property type="entry name" value="Collagenase (Catalytic Domain)"/>
    <property type="match status" value="1"/>
</dbReference>
<dbReference type="InterPro" id="IPR001343">
    <property type="entry name" value="Hemolysn_Ca-bd"/>
</dbReference>
<dbReference type="RefSeq" id="WP_186657053.1">
    <property type="nucleotide sequence ID" value="NZ_JABWQV010000116.1"/>
</dbReference>
<proteinExistence type="inferred from homology"/>
<gene>
    <name evidence="8" type="ORF">HU811_16855</name>
</gene>
<feature type="domain" description="Peptidase metallopeptidase" evidence="7">
    <location>
        <begin position="42"/>
        <end position="202"/>
    </location>
</feature>
<evidence type="ECO:0000256" key="2">
    <source>
        <dbReference type="ARBA" id="ARBA00004613"/>
    </source>
</evidence>
<comment type="cofactor">
    <cofactor evidence="1">
        <name>Ca(2+)</name>
        <dbReference type="ChEBI" id="CHEBI:29108"/>
    </cofactor>
</comment>
<dbReference type="Pfam" id="PF08548">
    <property type="entry name" value="Peptidase_M10_C"/>
    <property type="match status" value="1"/>
</dbReference>
<dbReference type="InterPro" id="IPR024079">
    <property type="entry name" value="MetalloPept_cat_dom_sf"/>
</dbReference>
<evidence type="ECO:0000256" key="4">
    <source>
        <dbReference type="ARBA" id="ARBA00022525"/>
    </source>
</evidence>
<accession>A0ABR6UV35</accession>
<dbReference type="CDD" id="cd04277">
    <property type="entry name" value="ZnMc_serralysin_like"/>
    <property type="match status" value="1"/>
</dbReference>
<evidence type="ECO:0000256" key="3">
    <source>
        <dbReference type="ARBA" id="ARBA00009490"/>
    </source>
</evidence>
<comment type="subcellular location">
    <subcellularLocation>
        <location evidence="2">Secreted</location>
    </subcellularLocation>
</comment>
<protein>
    <submittedName>
        <fullName evidence="8">M10 family metallopeptidase C-terminal domain-containing protein</fullName>
    </submittedName>
</protein>
<dbReference type="Pfam" id="PF00353">
    <property type="entry name" value="HemolysinCabind"/>
    <property type="match status" value="2"/>
</dbReference>
<dbReference type="InterPro" id="IPR034033">
    <property type="entry name" value="Serralysin-like"/>
</dbReference>
<evidence type="ECO:0000259" key="7">
    <source>
        <dbReference type="SMART" id="SM00235"/>
    </source>
</evidence>
<organism evidence="8 9">
    <name type="scientific">Pseudomonas tehranensis</name>
    <dbReference type="NCBI Taxonomy" id="2745502"/>
    <lineage>
        <taxon>Bacteria</taxon>
        <taxon>Pseudomonadati</taxon>
        <taxon>Pseudomonadota</taxon>
        <taxon>Gammaproteobacteria</taxon>
        <taxon>Pseudomonadales</taxon>
        <taxon>Pseudomonadaceae</taxon>
        <taxon>Pseudomonas</taxon>
    </lineage>
</organism>
<evidence type="ECO:0000256" key="1">
    <source>
        <dbReference type="ARBA" id="ARBA00001913"/>
    </source>
</evidence>
<keyword evidence="4" id="KW-0964">Secreted</keyword>
<dbReference type="InterPro" id="IPR011049">
    <property type="entry name" value="Serralysin-like_metalloprot_C"/>
</dbReference>
<dbReference type="SMART" id="SM00235">
    <property type="entry name" value="ZnMc"/>
    <property type="match status" value="1"/>
</dbReference>
<comment type="caution">
    <text evidence="8">The sequence shown here is derived from an EMBL/GenBank/DDBJ whole genome shotgun (WGS) entry which is preliminary data.</text>
</comment>
<dbReference type="InterPro" id="IPR006026">
    <property type="entry name" value="Peptidase_Metallo"/>
</dbReference>
<dbReference type="InterPro" id="IPR013858">
    <property type="entry name" value="Peptidase_M10B_C"/>
</dbReference>
<name>A0ABR6UV35_9PSED</name>
<evidence type="ECO:0000256" key="5">
    <source>
        <dbReference type="ARBA" id="ARBA00022737"/>
    </source>
</evidence>
<reference evidence="8 9" key="1">
    <citation type="journal article" date="2020" name="Microorganisms">
        <title>Reliable Identification of Environmental Pseudomonas Isolates Using the rpoD Gene.</title>
        <authorList>
            <consortium name="The Broad Institute Genome Sequencing Platform"/>
            <person name="Girard L."/>
            <person name="Lood C."/>
            <person name="Rokni-Zadeh H."/>
            <person name="van Noort V."/>
            <person name="Lavigne R."/>
            <person name="De Mot R."/>
        </authorList>
    </citation>
    <scope>NUCLEOTIDE SEQUENCE [LARGE SCALE GENOMIC DNA]</scope>
    <source>
        <strain evidence="8 9">SWRI196</strain>
    </source>
</reference>